<gene>
    <name evidence="9" type="primary">phoU</name>
    <name evidence="9" type="ORF">CJ199_08385</name>
</gene>
<sequence>MPFGMPATYSERTAMREVFTKELEALADGLVDLGNLAVDAIKQSNKALATNDLQLAEQVITDDAQVNANQVEIDRRAVELLALQAPVAADLRIVVAALKMSVALERMGDLARHISAQVRIRYPEHAIPEAFTRIFERMGSVAERIGEGMVELLSTPGLAAVPMISALDEELDALHLEVFTVIASLGNDQITPSQIADVTLLARYYERFGDQAVNVAQRVDYMLSGNMDSDASSAE</sequence>
<evidence type="ECO:0000256" key="7">
    <source>
        <dbReference type="PIRNR" id="PIRNR003107"/>
    </source>
</evidence>
<protein>
    <recommendedName>
        <fullName evidence="7">Phosphate-specific transport system accessory protein PhoU</fullName>
    </recommendedName>
</protein>
<evidence type="ECO:0000256" key="2">
    <source>
        <dbReference type="ARBA" id="ARBA00008107"/>
    </source>
</evidence>
<evidence type="ECO:0000256" key="5">
    <source>
        <dbReference type="ARBA" id="ARBA00022490"/>
    </source>
</evidence>
<feature type="domain" description="PhoU" evidence="8">
    <location>
        <begin position="136"/>
        <end position="219"/>
    </location>
</feature>
<keyword evidence="5 7" id="KW-0963">Cytoplasm</keyword>
<comment type="subunit">
    <text evidence="3 7">Homodimer.</text>
</comment>
<comment type="similarity">
    <text evidence="2 7">Belongs to the PhoU family.</text>
</comment>
<dbReference type="Proteomes" id="UP000235598">
    <property type="component" value="Unassembled WGS sequence"/>
</dbReference>
<evidence type="ECO:0000313" key="10">
    <source>
        <dbReference type="Proteomes" id="UP000235598"/>
    </source>
</evidence>
<name>A0A2N6VM41_9MICO</name>
<dbReference type="Pfam" id="PF01895">
    <property type="entry name" value="PhoU"/>
    <property type="match status" value="2"/>
</dbReference>
<evidence type="ECO:0000313" key="9">
    <source>
        <dbReference type="EMBL" id="PMD05098.1"/>
    </source>
</evidence>
<accession>A0A2N6VM41</accession>
<dbReference type="NCBIfam" id="TIGR02135">
    <property type="entry name" value="phoU_full"/>
    <property type="match status" value="1"/>
</dbReference>
<dbReference type="EMBL" id="PNHK01000003">
    <property type="protein sequence ID" value="PMD05098.1"/>
    <property type="molecule type" value="Genomic_DNA"/>
</dbReference>
<keyword evidence="4 7" id="KW-0813">Transport</keyword>
<dbReference type="InterPro" id="IPR026022">
    <property type="entry name" value="PhoU_dom"/>
</dbReference>
<dbReference type="InterPro" id="IPR028366">
    <property type="entry name" value="PhoU"/>
</dbReference>
<proteinExistence type="inferred from homology"/>
<dbReference type="AlphaFoldDB" id="A0A2N6VM41"/>
<reference evidence="9 10" key="1">
    <citation type="submission" date="2017-09" db="EMBL/GenBank/DDBJ databases">
        <title>Bacterial strain isolated from the female urinary microbiota.</title>
        <authorList>
            <person name="Thomas-White K."/>
            <person name="Kumar N."/>
            <person name="Forster S."/>
            <person name="Putonti C."/>
            <person name="Lawley T."/>
            <person name="Wolfe A.J."/>
        </authorList>
    </citation>
    <scope>NUCLEOTIDE SEQUENCE [LARGE SCALE GENOMIC DNA]</scope>
    <source>
        <strain evidence="9 10">UMB1301</strain>
    </source>
</reference>
<comment type="function">
    <text evidence="7">Plays a role in the regulation of phosphate uptake.</text>
</comment>
<comment type="subcellular location">
    <subcellularLocation>
        <location evidence="1 7">Cytoplasm</location>
    </subcellularLocation>
</comment>
<evidence type="ECO:0000256" key="3">
    <source>
        <dbReference type="ARBA" id="ARBA00011738"/>
    </source>
</evidence>
<evidence type="ECO:0000259" key="8">
    <source>
        <dbReference type="Pfam" id="PF01895"/>
    </source>
</evidence>
<evidence type="ECO:0000256" key="1">
    <source>
        <dbReference type="ARBA" id="ARBA00004496"/>
    </source>
</evidence>
<comment type="caution">
    <text evidence="9">The sequence shown here is derived from an EMBL/GenBank/DDBJ whole genome shotgun (WGS) entry which is preliminary data.</text>
</comment>
<dbReference type="PANTHER" id="PTHR42930">
    <property type="entry name" value="PHOSPHATE-SPECIFIC TRANSPORT SYSTEM ACCESSORY PROTEIN PHOU"/>
    <property type="match status" value="1"/>
</dbReference>
<dbReference type="PIRSF" id="PIRSF003107">
    <property type="entry name" value="PhoU"/>
    <property type="match status" value="1"/>
</dbReference>
<dbReference type="GO" id="GO:0045936">
    <property type="term" value="P:negative regulation of phosphate metabolic process"/>
    <property type="evidence" value="ECO:0007669"/>
    <property type="project" value="InterPro"/>
</dbReference>
<dbReference type="FunFam" id="1.20.58.220:FF:000004">
    <property type="entry name" value="Phosphate-specific transport system accessory protein PhoU"/>
    <property type="match status" value="1"/>
</dbReference>
<feature type="domain" description="PhoU" evidence="8">
    <location>
        <begin position="31"/>
        <end position="116"/>
    </location>
</feature>
<evidence type="ECO:0000256" key="6">
    <source>
        <dbReference type="ARBA" id="ARBA00022592"/>
    </source>
</evidence>
<evidence type="ECO:0000256" key="4">
    <source>
        <dbReference type="ARBA" id="ARBA00022448"/>
    </source>
</evidence>
<dbReference type="Gene3D" id="1.20.58.220">
    <property type="entry name" value="Phosphate transport system protein phou homolog 2, domain 2"/>
    <property type="match status" value="1"/>
</dbReference>
<keyword evidence="6 7" id="KW-0592">Phosphate transport</keyword>
<dbReference type="SUPFAM" id="SSF109755">
    <property type="entry name" value="PhoU-like"/>
    <property type="match status" value="1"/>
</dbReference>
<dbReference type="OrthoDB" id="9814256at2"/>
<dbReference type="PANTHER" id="PTHR42930:SF3">
    <property type="entry name" value="PHOSPHATE-SPECIFIC TRANSPORT SYSTEM ACCESSORY PROTEIN PHOU"/>
    <property type="match status" value="1"/>
</dbReference>
<dbReference type="GO" id="GO:0030643">
    <property type="term" value="P:intracellular phosphate ion homeostasis"/>
    <property type="evidence" value="ECO:0007669"/>
    <property type="project" value="InterPro"/>
</dbReference>
<dbReference type="InterPro" id="IPR038078">
    <property type="entry name" value="PhoU-like_sf"/>
</dbReference>
<dbReference type="GO" id="GO:0005737">
    <property type="term" value="C:cytoplasm"/>
    <property type="evidence" value="ECO:0007669"/>
    <property type="project" value="UniProtKB-SubCell"/>
</dbReference>
<dbReference type="GO" id="GO:0006817">
    <property type="term" value="P:phosphate ion transport"/>
    <property type="evidence" value="ECO:0007669"/>
    <property type="project" value="UniProtKB-KW"/>
</dbReference>
<organism evidence="9 10">
    <name type="scientific">Brevibacterium paucivorans</name>
    <dbReference type="NCBI Taxonomy" id="170994"/>
    <lineage>
        <taxon>Bacteria</taxon>
        <taxon>Bacillati</taxon>
        <taxon>Actinomycetota</taxon>
        <taxon>Actinomycetes</taxon>
        <taxon>Micrococcales</taxon>
        <taxon>Brevibacteriaceae</taxon>
        <taxon>Brevibacterium</taxon>
    </lineage>
</organism>